<organism evidence="1 2">
    <name type="scientific">Viridothelium virens</name>
    <name type="common">Speckled blister lichen</name>
    <name type="synonym">Trypethelium virens</name>
    <dbReference type="NCBI Taxonomy" id="1048519"/>
    <lineage>
        <taxon>Eukaryota</taxon>
        <taxon>Fungi</taxon>
        <taxon>Dikarya</taxon>
        <taxon>Ascomycota</taxon>
        <taxon>Pezizomycotina</taxon>
        <taxon>Dothideomycetes</taxon>
        <taxon>Dothideomycetes incertae sedis</taxon>
        <taxon>Trypetheliales</taxon>
        <taxon>Trypetheliaceae</taxon>
        <taxon>Viridothelium</taxon>
    </lineage>
</organism>
<reference evidence="1" key="1">
    <citation type="journal article" date="2020" name="Stud. Mycol.">
        <title>101 Dothideomycetes genomes: a test case for predicting lifestyles and emergence of pathogens.</title>
        <authorList>
            <person name="Haridas S."/>
            <person name="Albert R."/>
            <person name="Binder M."/>
            <person name="Bloem J."/>
            <person name="Labutti K."/>
            <person name="Salamov A."/>
            <person name="Andreopoulos B."/>
            <person name="Baker S."/>
            <person name="Barry K."/>
            <person name="Bills G."/>
            <person name="Bluhm B."/>
            <person name="Cannon C."/>
            <person name="Castanera R."/>
            <person name="Culley D."/>
            <person name="Daum C."/>
            <person name="Ezra D."/>
            <person name="Gonzalez J."/>
            <person name="Henrissat B."/>
            <person name="Kuo A."/>
            <person name="Liang C."/>
            <person name="Lipzen A."/>
            <person name="Lutzoni F."/>
            <person name="Magnuson J."/>
            <person name="Mondo S."/>
            <person name="Nolan M."/>
            <person name="Ohm R."/>
            <person name="Pangilinan J."/>
            <person name="Park H.-J."/>
            <person name="Ramirez L."/>
            <person name="Alfaro M."/>
            <person name="Sun H."/>
            <person name="Tritt A."/>
            <person name="Yoshinaga Y."/>
            <person name="Zwiers L.-H."/>
            <person name="Turgeon B."/>
            <person name="Goodwin S."/>
            <person name="Spatafora J."/>
            <person name="Crous P."/>
            <person name="Grigoriev I."/>
        </authorList>
    </citation>
    <scope>NUCLEOTIDE SEQUENCE</scope>
    <source>
        <strain evidence="1">Tuck. ex Michener</strain>
    </source>
</reference>
<evidence type="ECO:0000313" key="1">
    <source>
        <dbReference type="EMBL" id="KAF2230648.1"/>
    </source>
</evidence>
<gene>
    <name evidence="1" type="ORF">EV356DRAFT_453472</name>
</gene>
<keyword evidence="2" id="KW-1185">Reference proteome</keyword>
<dbReference type="Proteomes" id="UP000800092">
    <property type="component" value="Unassembled WGS sequence"/>
</dbReference>
<dbReference type="EMBL" id="ML991838">
    <property type="protein sequence ID" value="KAF2230648.1"/>
    <property type="molecule type" value="Genomic_DNA"/>
</dbReference>
<dbReference type="AlphaFoldDB" id="A0A6A6GYH4"/>
<sequence>MGILRTTTSIIGWSSLATVGTFVAWTRNSKFVPMTTTDEIFTNVIYNRLNPERNPTFHDLCIRRVPLSKIRPELLEKDGKLVEQFCAGVWSGFGYTIQRKILERLSRGPETAHQLWDREELKASSYPLGTQITDHFEVVSHSPSAIMVRCGDSPKNSDVRETDGLFEMRAEVKEAEGVAEFQLKSCFYQGLGKSDTGAPPINAAAGWLHQLYTKLWMESALRNVVR</sequence>
<dbReference type="OrthoDB" id="4436466at2759"/>
<name>A0A6A6GYH4_VIRVR</name>
<proteinExistence type="predicted"/>
<accession>A0A6A6GYH4</accession>
<evidence type="ECO:0000313" key="2">
    <source>
        <dbReference type="Proteomes" id="UP000800092"/>
    </source>
</evidence>
<protein>
    <submittedName>
        <fullName evidence="1">Uncharacterized protein</fullName>
    </submittedName>
</protein>